<feature type="compositionally biased region" description="Gly residues" evidence="3">
    <location>
        <begin position="281"/>
        <end position="292"/>
    </location>
</feature>
<reference evidence="6 7" key="1">
    <citation type="submission" date="2020-03" db="EMBL/GenBank/DDBJ databases">
        <title>WGS of the type strain of Planosporangium spp.</title>
        <authorList>
            <person name="Thawai C."/>
        </authorList>
    </citation>
    <scope>NUCLEOTIDE SEQUENCE [LARGE SCALE GENOMIC DNA]</scope>
    <source>
        <strain evidence="6 7">TBRC 5610</strain>
    </source>
</reference>
<organism evidence="6 7">
    <name type="scientific">Planosporangium thailandense</name>
    <dbReference type="NCBI Taxonomy" id="765197"/>
    <lineage>
        <taxon>Bacteria</taxon>
        <taxon>Bacillati</taxon>
        <taxon>Actinomycetota</taxon>
        <taxon>Actinomycetes</taxon>
        <taxon>Micromonosporales</taxon>
        <taxon>Micromonosporaceae</taxon>
        <taxon>Planosporangium</taxon>
    </lineage>
</organism>
<dbReference type="Gene3D" id="2.70.70.10">
    <property type="entry name" value="Glucose Permease (Domain IIA)"/>
    <property type="match status" value="1"/>
</dbReference>
<dbReference type="PANTHER" id="PTHR21666">
    <property type="entry name" value="PEPTIDASE-RELATED"/>
    <property type="match status" value="1"/>
</dbReference>
<evidence type="ECO:0000313" key="7">
    <source>
        <dbReference type="Proteomes" id="UP000722989"/>
    </source>
</evidence>
<feature type="domain" description="M23ase beta-sheet core" evidence="5">
    <location>
        <begin position="330"/>
        <end position="428"/>
    </location>
</feature>
<accession>A0ABX0XZR5</accession>
<feature type="signal peptide" evidence="4">
    <location>
        <begin position="1"/>
        <end position="33"/>
    </location>
</feature>
<dbReference type="EMBL" id="JAATVY010000012">
    <property type="protein sequence ID" value="NJC71571.1"/>
    <property type="molecule type" value="Genomic_DNA"/>
</dbReference>
<dbReference type="InterPro" id="IPR050570">
    <property type="entry name" value="Cell_wall_metabolism_enzyme"/>
</dbReference>
<keyword evidence="1 4" id="KW-0732">Signal</keyword>
<feature type="coiled-coil region" evidence="2">
    <location>
        <begin position="89"/>
        <end position="116"/>
    </location>
</feature>
<feature type="region of interest" description="Disordered" evidence="3">
    <location>
        <begin position="269"/>
        <end position="294"/>
    </location>
</feature>
<name>A0ABX0XZR5_9ACTN</name>
<comment type="caution">
    <text evidence="6">The sequence shown here is derived from an EMBL/GenBank/DDBJ whole genome shotgun (WGS) entry which is preliminary data.</text>
</comment>
<evidence type="ECO:0000259" key="5">
    <source>
        <dbReference type="Pfam" id="PF01551"/>
    </source>
</evidence>
<gene>
    <name evidence="6" type="ORF">HC031_17860</name>
</gene>
<evidence type="ECO:0000256" key="3">
    <source>
        <dbReference type="SAM" id="MobiDB-lite"/>
    </source>
</evidence>
<sequence length="437" mass="45249">MDTTSPDHRRAAAPVIALALATTMLFGAAPAHADPTPGDKDRVDTQLAQTGAELEGATARAQQAVAAYTQANALLPAAQNALADAHGKVAAAQVVARQAERDAAAAEAAEQAATKAYDDAAAKVDQQRQHVSDFVSQSYKGSGLLAINSILESGSPSEFAIRIGYLDQIAAGETQALNALTSARMEAKVRENAAKAASDRAGQARDQAQQALGAAQAAEAAATQAAADVQNLINQRQQAMDVANSERSAVLASYNQLKAESDQIAAALRAAAEKQRQQQSGGSGGGGGGGGQPVVKPPSSGGAFFIMPTAGWKSSDFGYRFDPYYKVWQLHAGVDIAAPMGQSIYAAADGRVVRAGWNGGYGNYTCISHGDYQGKDLSTCYGHQSAILVSVGQYVHRGQVIGRVGSTGASTGSHLHFEVRRDGAPENPLPWLPGCFC</sequence>
<evidence type="ECO:0000313" key="6">
    <source>
        <dbReference type="EMBL" id="NJC71571.1"/>
    </source>
</evidence>
<keyword evidence="7" id="KW-1185">Reference proteome</keyword>
<dbReference type="RefSeq" id="WP_167926476.1">
    <property type="nucleotide sequence ID" value="NZ_JAATVY010000012.1"/>
</dbReference>
<feature type="chain" id="PRO_5046206985" evidence="4">
    <location>
        <begin position="34"/>
        <end position="437"/>
    </location>
</feature>
<proteinExistence type="predicted"/>
<dbReference type="InterPro" id="IPR016047">
    <property type="entry name" value="M23ase_b-sheet_dom"/>
</dbReference>
<evidence type="ECO:0000256" key="4">
    <source>
        <dbReference type="SAM" id="SignalP"/>
    </source>
</evidence>
<evidence type="ECO:0000256" key="2">
    <source>
        <dbReference type="SAM" id="Coils"/>
    </source>
</evidence>
<dbReference type="Proteomes" id="UP000722989">
    <property type="component" value="Unassembled WGS sequence"/>
</dbReference>
<dbReference type="Pfam" id="PF01551">
    <property type="entry name" value="Peptidase_M23"/>
    <property type="match status" value="1"/>
</dbReference>
<keyword evidence="2" id="KW-0175">Coiled coil</keyword>
<evidence type="ECO:0000256" key="1">
    <source>
        <dbReference type="ARBA" id="ARBA00022729"/>
    </source>
</evidence>
<dbReference type="CDD" id="cd12797">
    <property type="entry name" value="M23_peptidase"/>
    <property type="match status" value="1"/>
</dbReference>
<dbReference type="PANTHER" id="PTHR21666:SF289">
    <property type="entry name" value="L-ALA--D-GLU ENDOPEPTIDASE"/>
    <property type="match status" value="1"/>
</dbReference>
<dbReference type="InterPro" id="IPR011055">
    <property type="entry name" value="Dup_hybrid_motif"/>
</dbReference>
<dbReference type="SUPFAM" id="SSF51261">
    <property type="entry name" value="Duplicated hybrid motif"/>
    <property type="match status" value="1"/>
</dbReference>
<protein>
    <submittedName>
        <fullName evidence="6">M23 family metallopeptidase</fullName>
    </submittedName>
</protein>